<reference evidence="1 2" key="1">
    <citation type="submission" date="2022-03" db="EMBL/GenBank/DDBJ databases">
        <title>Complete genome analysis of Roseomonas KG 17.1 : a prolific producer of plant growth promoters.</title>
        <authorList>
            <person name="Saadouli I."/>
            <person name="Najjari A."/>
            <person name="Mosbah A."/>
            <person name="Ouzari H.I."/>
        </authorList>
    </citation>
    <scope>NUCLEOTIDE SEQUENCE [LARGE SCALE GENOMIC DNA]</scope>
    <source>
        <strain evidence="1 2">KG17-1</strain>
    </source>
</reference>
<organism evidence="1 2">
    <name type="scientific">Teichococcus vastitatis</name>
    <dbReference type="NCBI Taxonomy" id="2307076"/>
    <lineage>
        <taxon>Bacteria</taxon>
        <taxon>Pseudomonadati</taxon>
        <taxon>Pseudomonadota</taxon>
        <taxon>Alphaproteobacteria</taxon>
        <taxon>Acetobacterales</taxon>
        <taxon>Roseomonadaceae</taxon>
        <taxon>Roseomonas</taxon>
    </lineage>
</organism>
<evidence type="ECO:0000313" key="2">
    <source>
        <dbReference type="Proteomes" id="UP001201985"/>
    </source>
</evidence>
<protein>
    <recommendedName>
        <fullName evidence="3">YD repeat-containing protein</fullName>
    </recommendedName>
</protein>
<sequence length="360" mass="39406">MTSQRNIVDSADAHSWARQTLSYGDDGLLLQRAVRYDDGSLAVRLYDPADLSAFTTSVRWFDAAGRETRGETRYDDGHRDTYVLDAANSASWSRIDHDYDASGALLGKAVRYDDGHSVTTAFQPGSSAFTRTTEGTADGIYKVEAVAEDGSKEVLRYRASDGAGGWDADIRNYNTDGELLSVYNRYGLNGVTRQYDAGDHSAWSQLSYNDTYRNDGVQTTTLSFDAGGRMVTSIDRPYAGAPEGFPTPNPWAVQGQVTDAQNDLAWRYVVNDDGTVRETLGDLDWAVQRDPCGCVTERSADLGNGVTLLVDYDTARTESWSAQATLRDAAQGTDFYLASFTDDGQLQLLLNPPHAGDWIA</sequence>
<name>A0ABS9W567_9PROT</name>
<keyword evidence="2" id="KW-1185">Reference proteome</keyword>
<evidence type="ECO:0008006" key="3">
    <source>
        <dbReference type="Google" id="ProtNLM"/>
    </source>
</evidence>
<gene>
    <name evidence="1" type="ORF">MON41_08295</name>
</gene>
<evidence type="ECO:0000313" key="1">
    <source>
        <dbReference type="EMBL" id="MCI0753759.1"/>
    </source>
</evidence>
<dbReference type="RefSeq" id="WP_120008038.1">
    <property type="nucleotide sequence ID" value="NZ_JALBUU010000004.1"/>
</dbReference>
<dbReference type="Gene3D" id="3.90.930.1">
    <property type="match status" value="1"/>
</dbReference>
<dbReference type="Proteomes" id="UP001201985">
    <property type="component" value="Unassembled WGS sequence"/>
</dbReference>
<comment type="caution">
    <text evidence="1">The sequence shown here is derived from an EMBL/GenBank/DDBJ whole genome shotgun (WGS) entry which is preliminary data.</text>
</comment>
<accession>A0ABS9W567</accession>
<proteinExistence type="predicted"/>
<dbReference type="EMBL" id="JALBUU010000004">
    <property type="protein sequence ID" value="MCI0753759.1"/>
    <property type="molecule type" value="Genomic_DNA"/>
</dbReference>